<evidence type="ECO:0000256" key="2">
    <source>
        <dbReference type="SAM" id="Coils"/>
    </source>
</evidence>
<dbReference type="GO" id="GO:1990114">
    <property type="term" value="P:RNA polymerase II core complex assembly"/>
    <property type="evidence" value="ECO:0007669"/>
    <property type="project" value="TreeGrafter"/>
</dbReference>
<accession>A0A0C4EXS4</accession>
<dbReference type="GO" id="GO:0005737">
    <property type="term" value="C:cytoplasm"/>
    <property type="evidence" value="ECO:0007669"/>
    <property type="project" value="TreeGrafter"/>
</dbReference>
<feature type="coiled-coil region" evidence="2">
    <location>
        <begin position="16"/>
        <end position="43"/>
    </location>
</feature>
<sequence length="153" mass="16599">MAQSAQGPLNVQDLDASQLASVKEQLDQELNHLTNSFAQLQGAIAKFNTGIESIDVIQKNQEPILVPLTASLYVPGKLKDPSRIMLDVGTGYLIDQPIASARSCLNRKVLGLGVNLDQLQSTIETKQEHLGLVRELIQIKTSARPAQSDPKTS</sequence>
<dbReference type="OMA" id="QAKFKAC"/>
<dbReference type="FunFam" id="1.10.287.370:FF:000042">
    <property type="entry name" value="Prefoldin, alpha subunit"/>
    <property type="match status" value="1"/>
</dbReference>
<dbReference type="GO" id="GO:0016272">
    <property type="term" value="C:prefoldin complex"/>
    <property type="evidence" value="ECO:0007669"/>
    <property type="project" value="InterPro"/>
</dbReference>
<evidence type="ECO:0000313" key="3">
    <source>
        <dbReference type="EMBL" id="OAV89914.1"/>
    </source>
</evidence>
<dbReference type="EnsemblFungi" id="PTTG_05623-t43_1">
    <property type="protein sequence ID" value="PTTG_05623-t43_1-p1"/>
    <property type="gene ID" value="PTTG_05623"/>
</dbReference>
<reference evidence="3" key="1">
    <citation type="submission" date="2009-11" db="EMBL/GenBank/DDBJ databases">
        <authorList>
            <consortium name="The Broad Institute Genome Sequencing Platform"/>
            <person name="Ward D."/>
            <person name="Feldgarden M."/>
            <person name="Earl A."/>
            <person name="Young S.K."/>
            <person name="Zeng Q."/>
            <person name="Koehrsen M."/>
            <person name="Alvarado L."/>
            <person name="Berlin A."/>
            <person name="Bochicchio J."/>
            <person name="Borenstein D."/>
            <person name="Chapman S.B."/>
            <person name="Chen Z."/>
            <person name="Engels R."/>
            <person name="Freedman E."/>
            <person name="Gellesch M."/>
            <person name="Goldberg J."/>
            <person name="Griggs A."/>
            <person name="Gujja S."/>
            <person name="Heilman E."/>
            <person name="Heiman D."/>
            <person name="Hepburn T."/>
            <person name="Howarth C."/>
            <person name="Jen D."/>
            <person name="Larson L."/>
            <person name="Lewis B."/>
            <person name="Mehta T."/>
            <person name="Park D."/>
            <person name="Pearson M."/>
            <person name="Roberts A."/>
            <person name="Saif S."/>
            <person name="Shea T."/>
            <person name="Shenoy N."/>
            <person name="Sisk P."/>
            <person name="Stolte C."/>
            <person name="Sykes S."/>
            <person name="Thomson T."/>
            <person name="Walk T."/>
            <person name="White J."/>
            <person name="Yandava C."/>
            <person name="Izard J."/>
            <person name="Baranova O.V."/>
            <person name="Blanton J.M."/>
            <person name="Tanner A.C."/>
            <person name="Dewhirst F.E."/>
            <person name="Haas B."/>
            <person name="Nusbaum C."/>
            <person name="Birren B."/>
        </authorList>
    </citation>
    <scope>NUCLEOTIDE SEQUENCE [LARGE SCALE GENOMIC DNA]</scope>
    <source>
        <strain evidence="3">1-1 BBBD Race 1</strain>
    </source>
</reference>
<dbReference type="Proteomes" id="UP000005240">
    <property type="component" value="Unassembled WGS sequence"/>
</dbReference>
<gene>
    <name evidence="3" type="ORF">PTTG_05623</name>
</gene>
<dbReference type="CDD" id="cd23157">
    <property type="entry name" value="Prefoldin_5"/>
    <property type="match status" value="1"/>
</dbReference>
<dbReference type="GO" id="GO:0006457">
    <property type="term" value="P:protein folding"/>
    <property type="evidence" value="ECO:0007669"/>
    <property type="project" value="InterPro"/>
</dbReference>
<dbReference type="GO" id="GO:0051082">
    <property type="term" value="F:unfolded protein binding"/>
    <property type="evidence" value="ECO:0007669"/>
    <property type="project" value="InterPro"/>
</dbReference>
<evidence type="ECO:0000256" key="1">
    <source>
        <dbReference type="ARBA" id="ARBA00010048"/>
    </source>
</evidence>
<dbReference type="SUPFAM" id="SSF46579">
    <property type="entry name" value="Prefoldin"/>
    <property type="match status" value="1"/>
</dbReference>
<dbReference type="Pfam" id="PF02996">
    <property type="entry name" value="Prefoldin"/>
    <property type="match status" value="1"/>
</dbReference>
<dbReference type="EMBL" id="ADAS02000115">
    <property type="protein sequence ID" value="OAV89914.1"/>
    <property type="molecule type" value="Genomic_DNA"/>
</dbReference>
<dbReference type="GO" id="GO:1990113">
    <property type="term" value="P:RNA polymerase I assembly"/>
    <property type="evidence" value="ECO:0007669"/>
    <property type="project" value="TreeGrafter"/>
</dbReference>
<reference evidence="4" key="4">
    <citation type="submission" date="2025-05" db="UniProtKB">
        <authorList>
            <consortium name="EnsemblFungi"/>
        </authorList>
    </citation>
    <scope>IDENTIFICATION</scope>
    <source>
        <strain evidence="4">isolate 1-1 / race 1 (BBBD)</strain>
    </source>
</reference>
<dbReference type="NCBIfam" id="TIGR00293">
    <property type="entry name" value="prefoldin subunit alpha"/>
    <property type="match status" value="1"/>
</dbReference>
<dbReference type="InterPro" id="IPR009053">
    <property type="entry name" value="Prefoldin"/>
</dbReference>
<dbReference type="PANTHER" id="PTHR12674:SF2">
    <property type="entry name" value="PREFOLDIN SUBUNIT 5"/>
    <property type="match status" value="1"/>
</dbReference>
<dbReference type="GO" id="GO:1990115">
    <property type="term" value="P:RNA polymerase III assembly"/>
    <property type="evidence" value="ECO:0007669"/>
    <property type="project" value="TreeGrafter"/>
</dbReference>
<name>A0A0C4EXS4_PUCT1</name>
<dbReference type="InterPro" id="IPR004127">
    <property type="entry name" value="Prefoldin_subunit_alpha"/>
</dbReference>
<organism evidence="3">
    <name type="scientific">Puccinia triticina (isolate 1-1 / race 1 (BBBD))</name>
    <name type="common">Brown leaf rust fungus</name>
    <dbReference type="NCBI Taxonomy" id="630390"/>
    <lineage>
        <taxon>Eukaryota</taxon>
        <taxon>Fungi</taxon>
        <taxon>Dikarya</taxon>
        <taxon>Basidiomycota</taxon>
        <taxon>Pucciniomycotina</taxon>
        <taxon>Pucciniomycetes</taxon>
        <taxon>Pucciniales</taxon>
        <taxon>Pucciniaceae</taxon>
        <taxon>Puccinia</taxon>
    </lineage>
</organism>
<evidence type="ECO:0000313" key="4">
    <source>
        <dbReference type="EnsemblFungi" id="PTTG_05623-t43_1-p1"/>
    </source>
</evidence>
<dbReference type="STRING" id="630390.A0A0C4EXS4"/>
<reference evidence="3" key="2">
    <citation type="submission" date="2016-05" db="EMBL/GenBank/DDBJ databases">
        <title>Comparative analysis highlights variable genome content of wheat rusts and divergence of the mating loci.</title>
        <authorList>
            <person name="Cuomo C.A."/>
            <person name="Bakkeren G."/>
            <person name="Szabo L."/>
            <person name="Khalil H."/>
            <person name="Joly D."/>
            <person name="Goldberg J."/>
            <person name="Young S."/>
            <person name="Zeng Q."/>
            <person name="Fellers J."/>
        </authorList>
    </citation>
    <scope>NUCLEOTIDE SEQUENCE [LARGE SCALE GENOMIC DNA]</scope>
    <source>
        <strain evidence="3">1-1 BBBD Race 1</strain>
    </source>
</reference>
<comment type="similarity">
    <text evidence="1">Belongs to the prefoldin subunit alpha family.</text>
</comment>
<dbReference type="AlphaFoldDB" id="A0A0C4EXS4"/>
<evidence type="ECO:0000313" key="5">
    <source>
        <dbReference type="Proteomes" id="UP000005240"/>
    </source>
</evidence>
<dbReference type="VEuPathDB" id="FungiDB:PTTG_05623"/>
<keyword evidence="2" id="KW-0175">Coiled coil</keyword>
<reference evidence="4 5" key="3">
    <citation type="journal article" date="2017" name="G3 (Bethesda)">
        <title>Comparative analysis highlights variable genome content of wheat rusts and divergence of the mating loci.</title>
        <authorList>
            <person name="Cuomo C.A."/>
            <person name="Bakkeren G."/>
            <person name="Khalil H.B."/>
            <person name="Panwar V."/>
            <person name="Joly D."/>
            <person name="Linning R."/>
            <person name="Sakthikumar S."/>
            <person name="Song X."/>
            <person name="Adiconis X."/>
            <person name="Fan L."/>
            <person name="Goldberg J.M."/>
            <person name="Levin J.Z."/>
            <person name="Young S."/>
            <person name="Zeng Q."/>
            <person name="Anikster Y."/>
            <person name="Bruce M."/>
            <person name="Wang M."/>
            <person name="Yin C."/>
            <person name="McCallum B."/>
            <person name="Szabo L.J."/>
            <person name="Hulbert S."/>
            <person name="Chen X."/>
            <person name="Fellers J.P."/>
        </authorList>
    </citation>
    <scope>NUCLEOTIDE SEQUENCE</scope>
    <source>
        <strain evidence="4">isolate 1-1 / race 1 (BBBD)</strain>
        <strain evidence="5">Isolate 1-1 / race 1 (BBBD)</strain>
    </source>
</reference>
<keyword evidence="5" id="KW-1185">Reference proteome</keyword>
<dbReference type="InterPro" id="IPR011599">
    <property type="entry name" value="PFD_alpha_archaea"/>
</dbReference>
<dbReference type="OrthoDB" id="10267474at2759"/>
<dbReference type="PANTHER" id="PTHR12674">
    <property type="entry name" value="PREFOLDIN SUBUNIT 5"/>
    <property type="match status" value="1"/>
</dbReference>
<proteinExistence type="inferred from homology"/>
<protein>
    <submittedName>
        <fullName evidence="3 4">Prefoldin, alpha subunit</fullName>
    </submittedName>
</protein>
<dbReference type="Gene3D" id="1.10.287.370">
    <property type="match status" value="1"/>
</dbReference>